<protein>
    <submittedName>
        <fullName evidence="1">Uncharacterized protein</fullName>
    </submittedName>
</protein>
<gene>
    <name evidence="1" type="ORF">HYPSUDRAFT_362560</name>
</gene>
<reference evidence="2" key="1">
    <citation type="submission" date="2014-04" db="EMBL/GenBank/DDBJ databases">
        <title>Evolutionary Origins and Diversification of the Mycorrhizal Mutualists.</title>
        <authorList>
            <consortium name="DOE Joint Genome Institute"/>
            <consortium name="Mycorrhizal Genomics Consortium"/>
            <person name="Kohler A."/>
            <person name="Kuo A."/>
            <person name="Nagy L.G."/>
            <person name="Floudas D."/>
            <person name="Copeland A."/>
            <person name="Barry K.W."/>
            <person name="Cichocki N."/>
            <person name="Veneault-Fourrey C."/>
            <person name="LaButti K."/>
            <person name="Lindquist E.A."/>
            <person name="Lipzen A."/>
            <person name="Lundell T."/>
            <person name="Morin E."/>
            <person name="Murat C."/>
            <person name="Riley R."/>
            <person name="Ohm R."/>
            <person name="Sun H."/>
            <person name="Tunlid A."/>
            <person name="Henrissat B."/>
            <person name="Grigoriev I.V."/>
            <person name="Hibbett D.S."/>
            <person name="Martin F."/>
        </authorList>
    </citation>
    <scope>NUCLEOTIDE SEQUENCE [LARGE SCALE GENOMIC DNA]</scope>
    <source>
        <strain evidence="2">FD-334 SS-4</strain>
    </source>
</reference>
<proteinExistence type="predicted"/>
<keyword evidence="2" id="KW-1185">Reference proteome</keyword>
<evidence type="ECO:0000313" key="1">
    <source>
        <dbReference type="EMBL" id="KJA15602.1"/>
    </source>
</evidence>
<accession>A0A0D2KLW5</accession>
<dbReference type="AlphaFoldDB" id="A0A0D2KLW5"/>
<sequence>MVKRPAQRPHITYLSINFQSQHTMHSSKLGFLVFDLSIVNMAGLFQPATSQHIYVRLYLLGTRKL</sequence>
<evidence type="ECO:0000313" key="2">
    <source>
        <dbReference type="Proteomes" id="UP000054270"/>
    </source>
</evidence>
<organism evidence="1 2">
    <name type="scientific">Hypholoma sublateritium (strain FD-334 SS-4)</name>
    <dbReference type="NCBI Taxonomy" id="945553"/>
    <lineage>
        <taxon>Eukaryota</taxon>
        <taxon>Fungi</taxon>
        <taxon>Dikarya</taxon>
        <taxon>Basidiomycota</taxon>
        <taxon>Agaricomycotina</taxon>
        <taxon>Agaricomycetes</taxon>
        <taxon>Agaricomycetidae</taxon>
        <taxon>Agaricales</taxon>
        <taxon>Agaricineae</taxon>
        <taxon>Strophariaceae</taxon>
        <taxon>Hypholoma</taxon>
    </lineage>
</organism>
<dbReference type="Proteomes" id="UP000054270">
    <property type="component" value="Unassembled WGS sequence"/>
</dbReference>
<dbReference type="EMBL" id="KN817640">
    <property type="protein sequence ID" value="KJA15602.1"/>
    <property type="molecule type" value="Genomic_DNA"/>
</dbReference>
<name>A0A0D2KLW5_HYPSF</name>